<keyword evidence="1" id="KW-1133">Transmembrane helix</keyword>
<proteinExistence type="predicted"/>
<dbReference type="RefSeq" id="WP_160905192.1">
    <property type="nucleotide sequence ID" value="NZ_WVHS01000001.1"/>
</dbReference>
<dbReference type="EMBL" id="WVHS01000001">
    <property type="protein sequence ID" value="MXV14201.1"/>
    <property type="molecule type" value="Genomic_DNA"/>
</dbReference>
<keyword evidence="1" id="KW-0812">Transmembrane</keyword>
<evidence type="ECO:0000256" key="1">
    <source>
        <dbReference type="SAM" id="Phobius"/>
    </source>
</evidence>
<gene>
    <name evidence="2" type="ORF">GS398_02740</name>
</gene>
<organism evidence="2 3">
    <name type="scientific">Hufsiella ginkgonis</name>
    <dbReference type="NCBI Taxonomy" id="2695274"/>
    <lineage>
        <taxon>Bacteria</taxon>
        <taxon>Pseudomonadati</taxon>
        <taxon>Bacteroidota</taxon>
        <taxon>Sphingobacteriia</taxon>
        <taxon>Sphingobacteriales</taxon>
        <taxon>Sphingobacteriaceae</taxon>
        <taxon>Hufsiella</taxon>
    </lineage>
</organism>
<feature type="transmembrane region" description="Helical" evidence="1">
    <location>
        <begin position="5"/>
        <end position="26"/>
    </location>
</feature>
<dbReference type="AlphaFoldDB" id="A0A7K1XT72"/>
<dbReference type="InterPro" id="IPR045938">
    <property type="entry name" value="DUF6358"/>
</dbReference>
<evidence type="ECO:0008006" key="4">
    <source>
        <dbReference type="Google" id="ProtNLM"/>
    </source>
</evidence>
<reference evidence="2 3" key="1">
    <citation type="submission" date="2019-11" db="EMBL/GenBank/DDBJ databases">
        <title>Pedobacter sp. HMF7056 Genome sequencing and assembly.</title>
        <authorList>
            <person name="Kang H."/>
            <person name="Kim H."/>
            <person name="Joh K."/>
        </authorList>
    </citation>
    <scope>NUCLEOTIDE SEQUENCE [LARGE SCALE GENOMIC DNA]</scope>
    <source>
        <strain evidence="2 3">HMF7056</strain>
    </source>
</reference>
<dbReference type="Pfam" id="PF19885">
    <property type="entry name" value="DUF6358"/>
    <property type="match status" value="1"/>
</dbReference>
<comment type="caution">
    <text evidence="2">The sequence shown here is derived from an EMBL/GenBank/DDBJ whole genome shotgun (WGS) entry which is preliminary data.</text>
</comment>
<keyword evidence="3" id="KW-1185">Reference proteome</keyword>
<evidence type="ECO:0000313" key="3">
    <source>
        <dbReference type="Proteomes" id="UP000451233"/>
    </source>
</evidence>
<evidence type="ECO:0000313" key="2">
    <source>
        <dbReference type="EMBL" id="MXV14201.1"/>
    </source>
</evidence>
<sequence>MGYKILLNIAYNIALFLMVMSAIWSFNHQRYGLLLGSIFVMVIVVYLKIRLIKKIKELTKSR</sequence>
<dbReference type="Proteomes" id="UP000451233">
    <property type="component" value="Unassembled WGS sequence"/>
</dbReference>
<accession>A0A7K1XT72</accession>
<feature type="transmembrane region" description="Helical" evidence="1">
    <location>
        <begin position="32"/>
        <end position="52"/>
    </location>
</feature>
<protein>
    <recommendedName>
        <fullName evidence="4">Sortase</fullName>
    </recommendedName>
</protein>
<keyword evidence="1" id="KW-0472">Membrane</keyword>
<name>A0A7K1XT72_9SPHI</name>